<keyword evidence="4" id="KW-1185">Reference proteome</keyword>
<dbReference type="InterPro" id="IPR052981">
    <property type="entry name" value="Ingression_C2_domain"/>
</dbReference>
<feature type="region of interest" description="Disordered" evidence="1">
    <location>
        <begin position="173"/>
        <end position="273"/>
    </location>
</feature>
<organism evidence="3 4">
    <name type="scientific">Blepharisma stoltei</name>
    <dbReference type="NCBI Taxonomy" id="1481888"/>
    <lineage>
        <taxon>Eukaryota</taxon>
        <taxon>Sar</taxon>
        <taxon>Alveolata</taxon>
        <taxon>Ciliophora</taxon>
        <taxon>Postciliodesmatophora</taxon>
        <taxon>Heterotrichea</taxon>
        <taxon>Heterotrichida</taxon>
        <taxon>Blepharismidae</taxon>
        <taxon>Blepharisma</taxon>
    </lineage>
</organism>
<dbReference type="Proteomes" id="UP001162131">
    <property type="component" value="Unassembled WGS sequence"/>
</dbReference>
<dbReference type="PANTHER" id="PTHR47052:SF3">
    <property type="entry name" value="INGRESSION PROTEIN 1"/>
    <property type="match status" value="1"/>
</dbReference>
<dbReference type="AlphaFoldDB" id="A0AAU9IXZ9"/>
<dbReference type="InterPro" id="IPR000008">
    <property type="entry name" value="C2_dom"/>
</dbReference>
<evidence type="ECO:0000259" key="2">
    <source>
        <dbReference type="PROSITE" id="PS50004"/>
    </source>
</evidence>
<dbReference type="SUPFAM" id="SSF49562">
    <property type="entry name" value="C2 domain (Calcium/lipid-binding domain, CaLB)"/>
    <property type="match status" value="1"/>
</dbReference>
<sequence>MSTSSGTLIVRPICAKLTHDTETFGKMDPYCVVTIGGQKHRTVVAHSAGKYPNWQDQLVFTKSSEDIISFEVWDKDTASADDLIGEASLAIATILAKPNYEEWVPLTYKGRKAGEIRVNITFQPSAPVPTVHGIPANMVNMGGYQYAPMYPVPGQAPYPYPYPYPPQSYAQPPPYPQSMYPTLNPNQQPQPYYPPQPGYPPQQGYPPNAQRPPQPYGSIPPPVSQPGYLPSNIQPSSAPHNAPPSYPPQNPPPSYPPQNMPQGQQGFYPYAPK</sequence>
<evidence type="ECO:0000313" key="3">
    <source>
        <dbReference type="EMBL" id="CAG9318375.1"/>
    </source>
</evidence>
<comment type="caution">
    <text evidence="3">The sequence shown here is derived from an EMBL/GenBank/DDBJ whole genome shotgun (WGS) entry which is preliminary data.</text>
</comment>
<dbReference type="EMBL" id="CAJZBQ010000020">
    <property type="protein sequence ID" value="CAG9318375.1"/>
    <property type="molecule type" value="Genomic_DNA"/>
</dbReference>
<feature type="domain" description="C2" evidence="2">
    <location>
        <begin position="1"/>
        <end position="104"/>
    </location>
</feature>
<evidence type="ECO:0000313" key="4">
    <source>
        <dbReference type="Proteomes" id="UP001162131"/>
    </source>
</evidence>
<dbReference type="PANTHER" id="PTHR47052">
    <property type="entry name" value="CONSERVED SERINE PROLINE-RICH PROTEIN (AFU_ORTHOLOGUE AFUA_2G01790)"/>
    <property type="match status" value="1"/>
</dbReference>
<feature type="compositionally biased region" description="Pro residues" evidence="1">
    <location>
        <begin position="241"/>
        <end position="259"/>
    </location>
</feature>
<gene>
    <name evidence="3" type="ORF">BSTOLATCC_MIC20849</name>
</gene>
<feature type="compositionally biased region" description="Low complexity" evidence="1">
    <location>
        <begin position="177"/>
        <end position="190"/>
    </location>
</feature>
<evidence type="ECO:0000256" key="1">
    <source>
        <dbReference type="SAM" id="MobiDB-lite"/>
    </source>
</evidence>
<dbReference type="Pfam" id="PF00168">
    <property type="entry name" value="C2"/>
    <property type="match status" value="1"/>
</dbReference>
<name>A0AAU9IXZ9_9CILI</name>
<dbReference type="PROSITE" id="PS50004">
    <property type="entry name" value="C2"/>
    <property type="match status" value="1"/>
</dbReference>
<dbReference type="SMART" id="SM00239">
    <property type="entry name" value="C2"/>
    <property type="match status" value="1"/>
</dbReference>
<protein>
    <recommendedName>
        <fullName evidence="2">C2 domain-containing protein</fullName>
    </recommendedName>
</protein>
<proteinExistence type="predicted"/>
<reference evidence="3" key="1">
    <citation type="submission" date="2021-09" db="EMBL/GenBank/DDBJ databases">
        <authorList>
            <consortium name="AG Swart"/>
            <person name="Singh M."/>
            <person name="Singh A."/>
            <person name="Seah K."/>
            <person name="Emmerich C."/>
        </authorList>
    </citation>
    <scope>NUCLEOTIDE SEQUENCE</scope>
    <source>
        <strain evidence="3">ATCC30299</strain>
    </source>
</reference>
<dbReference type="InterPro" id="IPR035892">
    <property type="entry name" value="C2_domain_sf"/>
</dbReference>
<feature type="compositionally biased region" description="Pro residues" evidence="1">
    <location>
        <begin position="191"/>
        <end position="224"/>
    </location>
</feature>
<accession>A0AAU9IXZ9</accession>
<dbReference type="Gene3D" id="2.60.40.150">
    <property type="entry name" value="C2 domain"/>
    <property type="match status" value="1"/>
</dbReference>